<dbReference type="PROSITE" id="PS01227">
    <property type="entry name" value="UPF0012"/>
    <property type="match status" value="1"/>
</dbReference>
<evidence type="ECO:0000259" key="3">
    <source>
        <dbReference type="PROSITE" id="PS50263"/>
    </source>
</evidence>
<dbReference type="CDD" id="cd07572">
    <property type="entry name" value="nit"/>
    <property type="match status" value="1"/>
</dbReference>
<dbReference type="EMBL" id="FNEM01000001">
    <property type="protein sequence ID" value="SDI40256.1"/>
    <property type="molecule type" value="Genomic_DNA"/>
</dbReference>
<dbReference type="SUPFAM" id="SSF56317">
    <property type="entry name" value="Carbon-nitrogen hydrolase"/>
    <property type="match status" value="1"/>
</dbReference>
<dbReference type="Gene3D" id="3.60.110.10">
    <property type="entry name" value="Carbon-nitrogen hydrolase"/>
    <property type="match status" value="1"/>
</dbReference>
<feature type="domain" description="CN hydrolase" evidence="3">
    <location>
        <begin position="1"/>
        <end position="250"/>
    </location>
</feature>
<dbReference type="PROSITE" id="PS50263">
    <property type="entry name" value="CN_HYDROLASE"/>
    <property type="match status" value="1"/>
</dbReference>
<evidence type="ECO:0000313" key="4">
    <source>
        <dbReference type="EMBL" id="SDI40256.1"/>
    </source>
</evidence>
<keyword evidence="5" id="KW-1185">Reference proteome</keyword>
<dbReference type="AlphaFoldDB" id="A0A1G8K9V1"/>
<dbReference type="PANTHER" id="PTHR23088">
    <property type="entry name" value="NITRILASE-RELATED"/>
    <property type="match status" value="1"/>
</dbReference>
<comment type="similarity">
    <text evidence="1">Belongs to the carbon-nitrogen hydrolase superfamily. NIT1/NIT2 family.</text>
</comment>
<protein>
    <submittedName>
        <fullName evidence="4">Predicted amidohydrolase</fullName>
    </submittedName>
</protein>
<accession>A0A1G8K9V1</accession>
<dbReference type="Pfam" id="PF00795">
    <property type="entry name" value="CN_hydrolase"/>
    <property type="match status" value="1"/>
</dbReference>
<name>A0A1G8K9V1_9GAMM</name>
<dbReference type="InterPro" id="IPR045254">
    <property type="entry name" value="Nit1/2_C-N_Hydrolase"/>
</dbReference>
<dbReference type="RefSeq" id="WP_090360849.1">
    <property type="nucleotide sequence ID" value="NZ_FNEM01000001.1"/>
</dbReference>
<dbReference type="InterPro" id="IPR001110">
    <property type="entry name" value="UPF0012_CS"/>
</dbReference>
<keyword evidence="2 4" id="KW-0378">Hydrolase</keyword>
<organism evidence="4 5">
    <name type="scientific">Ferrimonas sediminum</name>
    <dbReference type="NCBI Taxonomy" id="718193"/>
    <lineage>
        <taxon>Bacteria</taxon>
        <taxon>Pseudomonadati</taxon>
        <taxon>Pseudomonadota</taxon>
        <taxon>Gammaproteobacteria</taxon>
        <taxon>Alteromonadales</taxon>
        <taxon>Ferrimonadaceae</taxon>
        <taxon>Ferrimonas</taxon>
    </lineage>
</organism>
<proteinExistence type="inferred from homology"/>
<evidence type="ECO:0000313" key="5">
    <source>
        <dbReference type="Proteomes" id="UP000199527"/>
    </source>
</evidence>
<dbReference type="InterPro" id="IPR036526">
    <property type="entry name" value="C-N_Hydrolase_sf"/>
</dbReference>
<dbReference type="PANTHER" id="PTHR23088:SF27">
    <property type="entry name" value="DEAMINATED GLUTATHIONE AMIDASE"/>
    <property type="match status" value="1"/>
</dbReference>
<gene>
    <name evidence="4" type="ORF">SAMN04488540_101302</name>
</gene>
<sequence length="277" mass="30571">MQLYALQCCSLAQPQENLGQLRQLMQPLLAQPGPKLVVLPECALCFDGPTGQWQALAEPLGQGPMQQALSQLAMEFSCILVAGTVPIQADDGRAYAASLVFDDQGRRIGHYNKIHLFDVDVDDATGRYRESDTTCPGEHIEVIDTAAGRIGVAVCYDLRFPELFRALAAEGADVVVVPSAFTHKTGEAHWRALLQTRALENQLYLVAANQTGTHARGRQTWGHSMIVDPWGQVLDELAQQPGLATARFDQQRITEIRRAMPVLNHIRLPLGVRERKK</sequence>
<evidence type="ECO:0000256" key="1">
    <source>
        <dbReference type="ARBA" id="ARBA00010613"/>
    </source>
</evidence>
<dbReference type="Proteomes" id="UP000199527">
    <property type="component" value="Unassembled WGS sequence"/>
</dbReference>
<dbReference type="GO" id="GO:0016811">
    <property type="term" value="F:hydrolase activity, acting on carbon-nitrogen (but not peptide) bonds, in linear amides"/>
    <property type="evidence" value="ECO:0007669"/>
    <property type="project" value="InterPro"/>
</dbReference>
<dbReference type="InterPro" id="IPR003010">
    <property type="entry name" value="C-N_Hydrolase"/>
</dbReference>
<reference evidence="5" key="1">
    <citation type="submission" date="2016-10" db="EMBL/GenBank/DDBJ databases">
        <authorList>
            <person name="Varghese N."/>
            <person name="Submissions S."/>
        </authorList>
    </citation>
    <scope>NUCLEOTIDE SEQUENCE [LARGE SCALE GENOMIC DNA]</scope>
    <source>
        <strain evidence="5">DSM 23317</strain>
    </source>
</reference>
<evidence type="ECO:0000256" key="2">
    <source>
        <dbReference type="ARBA" id="ARBA00022801"/>
    </source>
</evidence>
<dbReference type="OrthoDB" id="9811121at2"/>